<dbReference type="EMBL" id="OGUU01000012">
    <property type="protein sequence ID" value="SPC18588.1"/>
    <property type="molecule type" value="Genomic_DNA"/>
</dbReference>
<organism evidence="1">
    <name type="scientific">Cupriavidus taiwanensis</name>
    <dbReference type="NCBI Taxonomy" id="164546"/>
    <lineage>
        <taxon>Bacteria</taxon>
        <taxon>Pseudomonadati</taxon>
        <taxon>Pseudomonadota</taxon>
        <taxon>Betaproteobacteria</taxon>
        <taxon>Burkholderiales</taxon>
        <taxon>Burkholderiaceae</taxon>
        <taxon>Cupriavidus</taxon>
    </lineage>
</organism>
<accession>A0A7Z7J8Y0</accession>
<reference evidence="1" key="1">
    <citation type="submission" date="2018-01" db="EMBL/GenBank/DDBJ databases">
        <authorList>
            <person name="Clerissi C."/>
        </authorList>
    </citation>
    <scope>NUCLEOTIDE SEQUENCE [LARGE SCALE GENOMIC DNA]</scope>
    <source>
        <strain evidence="1">Cupriavidus taiwanensis STM 6021</strain>
    </source>
</reference>
<name>A0A7Z7J8Y0_9BURK</name>
<protein>
    <submittedName>
        <fullName evidence="1">Uncharacterized protein</fullName>
    </submittedName>
</protein>
<comment type="caution">
    <text evidence="1">The sequence shown here is derived from an EMBL/GenBank/DDBJ whole genome shotgun (WGS) entry which is preliminary data.</text>
</comment>
<sequence>MSRPSHGGAGMPIAWAEMLKSKSLILLAKCCSQQGRAGTVPAPGEIQGEMSSRRVSVCAGFASRQYRYP</sequence>
<gene>
    <name evidence="1" type="ORF">CBM2594_A80027</name>
</gene>
<evidence type="ECO:0000313" key="1">
    <source>
        <dbReference type="EMBL" id="SPC18588.1"/>
    </source>
</evidence>
<dbReference type="AlphaFoldDB" id="A0A7Z7J8Y0"/>
<dbReference type="Proteomes" id="UP000257139">
    <property type="component" value="Chromosome CBM2594_a"/>
</dbReference>
<proteinExistence type="predicted"/>